<dbReference type="Pfam" id="PF00435">
    <property type="entry name" value="Spectrin"/>
    <property type="match status" value="3"/>
</dbReference>
<feature type="non-terminal residue" evidence="4">
    <location>
        <position position="998"/>
    </location>
</feature>
<feature type="domain" description="Calponin-homology (CH)" evidence="3">
    <location>
        <begin position="154"/>
        <end position="259"/>
    </location>
</feature>
<dbReference type="OrthoDB" id="6431649at2759"/>
<dbReference type="AlphaFoldDB" id="A0A087UXE2"/>
<accession>A0A087UXE2</accession>
<dbReference type="InterPro" id="IPR001589">
    <property type="entry name" value="Actinin_actin-bd_CS"/>
</dbReference>
<dbReference type="PROSITE" id="PS00019">
    <property type="entry name" value="ACTININ_1"/>
    <property type="match status" value="1"/>
</dbReference>
<dbReference type="Gene3D" id="1.20.58.60">
    <property type="match status" value="3"/>
</dbReference>
<sequence length="998" mass="115882">MEENIPEAVVESLRRERLTVQKKTFTKWANVHLQKYDLHIDDLFHDIGDGLRLMKLLEALTGEKLGKPAKGSARINKIENVSRCLAFLHAKKMRLENISSEDIVDGKPHLILGLLWTVILRCEIWQHQQQVEDGNNDRTFIPPPMSQTQYPVQKIAKDSLLLWCQTKTDGYPNVKVRDFHRSWRDGLAFNALIHSHVPALVDFYALKPHEHIYNLENAFSVASKQLGIPRLLDPEDVDTDNPDEKSILVYVSTFSKGLANIKKGMTGGKRIANVLAKMMDIEKLKKEYQIEAGELLHWIQEKIESFAEMEPPKSLEDIQLEISNFKNYRIQEKPEKNDMKNEIEALLFAIQMKRLGKSGWSPPEESSPAAIEKAWEKLERAEHEHEFKIRNQLKEQERMENLAYKFELKHRSMNEYLKEMQKILTDPNYGANIKQADATFKKHEAIKAGILARDLRLQALFKIADVLEENDYRRKDEILEWKNDMESSWNYVLRLLEAYDERFSHLRQVMSSLEEMDTILVDMKQMQAEMNSEAEPLDVESSLQKQAVREVQIASWGEAIRRLVSKIDNNEKMKDAYVVQKQLSKLQQTHESLIGISNIRRDSLEELLKRNQQQENIEEMMAWVNEKQLYLTADINCKDLPSALHLQKLHKAVGMELKLRKDVSEDIRDNRLSKAIADLEQLWQKRGDQIAFTIEVYQYEADACECDSWISEELKLLESLDYGTDELTSEALLRRHARVEDEITAYASEIQRLLQEAEKICSSASDSLKSSSFGISVTSQLNKKFSPSSVRGGSEYQMTAIQQIGNHQTQVETNFSKLQSKCQERRKRLRHSTMYFRFKDGCVEIEKWLRKMERIIDQDDFENEEIEKCFQAYMTDIAAHGTMIENLKTLAETLETEKSDQAQTVKILFEDVNRRWQHLNELTNLKARNLKGFTSVLLAHRMCDEASAWLSERSKTETEVSAKDVTSFATLRRKQEAIERELTPGEERVKQALILSEK</sequence>
<dbReference type="InterPro" id="IPR018159">
    <property type="entry name" value="Spectrin/alpha-actinin"/>
</dbReference>
<evidence type="ECO:0000259" key="3">
    <source>
        <dbReference type="PROSITE" id="PS50021"/>
    </source>
</evidence>
<protein>
    <submittedName>
        <fullName evidence="4">Spectrin beta chain, brain 1</fullName>
    </submittedName>
</protein>
<dbReference type="Gene3D" id="1.10.418.10">
    <property type="entry name" value="Calponin-like domain"/>
    <property type="match status" value="2"/>
</dbReference>
<keyword evidence="5" id="KW-1185">Reference proteome</keyword>
<evidence type="ECO:0000256" key="1">
    <source>
        <dbReference type="ARBA" id="ARBA00022737"/>
    </source>
</evidence>
<evidence type="ECO:0000313" key="4">
    <source>
        <dbReference type="EMBL" id="KFM82031.1"/>
    </source>
</evidence>
<dbReference type="InterPro" id="IPR002017">
    <property type="entry name" value="Spectrin_repeat"/>
</dbReference>
<name>A0A087UXE2_STEMI</name>
<dbReference type="SUPFAM" id="SSF46966">
    <property type="entry name" value="Spectrin repeat"/>
    <property type="match status" value="5"/>
</dbReference>
<proteinExistence type="predicted"/>
<dbReference type="EMBL" id="KK122150">
    <property type="protein sequence ID" value="KFM82031.1"/>
    <property type="molecule type" value="Genomic_DNA"/>
</dbReference>
<dbReference type="GO" id="GO:0003779">
    <property type="term" value="F:actin binding"/>
    <property type="evidence" value="ECO:0007669"/>
    <property type="project" value="UniProtKB-KW"/>
</dbReference>
<organism evidence="4 5">
    <name type="scientific">Stegodyphus mimosarum</name>
    <name type="common">African social velvet spider</name>
    <dbReference type="NCBI Taxonomy" id="407821"/>
    <lineage>
        <taxon>Eukaryota</taxon>
        <taxon>Metazoa</taxon>
        <taxon>Ecdysozoa</taxon>
        <taxon>Arthropoda</taxon>
        <taxon>Chelicerata</taxon>
        <taxon>Arachnida</taxon>
        <taxon>Araneae</taxon>
        <taxon>Araneomorphae</taxon>
        <taxon>Entelegynae</taxon>
        <taxon>Eresoidea</taxon>
        <taxon>Eresidae</taxon>
        <taxon>Stegodyphus</taxon>
    </lineage>
</organism>
<dbReference type="InterPro" id="IPR036872">
    <property type="entry name" value="CH_dom_sf"/>
</dbReference>
<dbReference type="PROSITE" id="PS00020">
    <property type="entry name" value="ACTININ_2"/>
    <property type="match status" value="1"/>
</dbReference>
<gene>
    <name evidence="4" type="ORF">X975_09548</name>
</gene>
<dbReference type="OMA" id="CHQVGCH"/>
<dbReference type="PANTHER" id="PTHR11915">
    <property type="entry name" value="SPECTRIN/FILAMIN RELATED CYTOSKELETAL PROTEIN"/>
    <property type="match status" value="1"/>
</dbReference>
<dbReference type="SUPFAM" id="SSF47576">
    <property type="entry name" value="Calponin-homology domain, CH-domain"/>
    <property type="match status" value="1"/>
</dbReference>
<evidence type="ECO:0000256" key="2">
    <source>
        <dbReference type="ARBA" id="ARBA00023203"/>
    </source>
</evidence>
<dbReference type="SMART" id="SM00033">
    <property type="entry name" value="CH"/>
    <property type="match status" value="2"/>
</dbReference>
<dbReference type="InterPro" id="IPR001715">
    <property type="entry name" value="CH_dom"/>
</dbReference>
<dbReference type="CDD" id="cd00176">
    <property type="entry name" value="SPEC"/>
    <property type="match status" value="3"/>
</dbReference>
<keyword evidence="1" id="KW-0677">Repeat</keyword>
<evidence type="ECO:0000313" key="5">
    <source>
        <dbReference type="Proteomes" id="UP000054359"/>
    </source>
</evidence>
<dbReference type="FunFam" id="1.10.418.10:FF:000001">
    <property type="entry name" value="Actinin alpha 1"/>
    <property type="match status" value="1"/>
</dbReference>
<reference evidence="4 5" key="1">
    <citation type="submission" date="2013-11" db="EMBL/GenBank/DDBJ databases">
        <title>Genome sequencing of Stegodyphus mimosarum.</title>
        <authorList>
            <person name="Bechsgaard J."/>
        </authorList>
    </citation>
    <scope>NUCLEOTIDE SEQUENCE [LARGE SCALE GENOMIC DNA]</scope>
</reference>
<dbReference type="Proteomes" id="UP000054359">
    <property type="component" value="Unassembled WGS sequence"/>
</dbReference>
<feature type="domain" description="Calponin-homology (CH)" evidence="3">
    <location>
        <begin position="19"/>
        <end position="123"/>
    </location>
</feature>
<dbReference type="FunFam" id="1.10.418.10:FF:000089">
    <property type="entry name" value="Spectrin beta chain"/>
    <property type="match status" value="1"/>
</dbReference>
<dbReference type="STRING" id="407821.A0A087UXE2"/>
<dbReference type="SMART" id="SM00150">
    <property type="entry name" value="SPEC"/>
    <property type="match status" value="6"/>
</dbReference>
<dbReference type="Pfam" id="PF00307">
    <property type="entry name" value="CH"/>
    <property type="match status" value="2"/>
</dbReference>
<keyword evidence="2" id="KW-0009">Actin-binding</keyword>
<dbReference type="PROSITE" id="PS50021">
    <property type="entry name" value="CH"/>
    <property type="match status" value="2"/>
</dbReference>